<keyword evidence="4 7" id="KW-0694">RNA-binding</keyword>
<proteinExistence type="inferred from homology"/>
<evidence type="ECO:0000256" key="5">
    <source>
        <dbReference type="ARBA" id="ARBA00023015"/>
    </source>
</evidence>
<evidence type="ECO:0000256" key="7">
    <source>
        <dbReference type="HAMAP-Rule" id="MF_00945"/>
    </source>
</evidence>
<dbReference type="InterPro" id="IPR036555">
    <property type="entry name" value="NusA_N_sf"/>
</dbReference>
<comment type="similarity">
    <text evidence="7">Belongs to the NusA family.</text>
</comment>
<comment type="function">
    <text evidence="7">Participates in both transcription termination and antitermination.</text>
</comment>
<dbReference type="Gene3D" id="3.30.300.20">
    <property type="match status" value="2"/>
</dbReference>
<evidence type="ECO:0000256" key="4">
    <source>
        <dbReference type="ARBA" id="ARBA00022884"/>
    </source>
</evidence>
<organism evidence="11 12">
    <name type="scientific">Candidatus Shapirobacteria bacterium CG06_land_8_20_14_3_00_40_12</name>
    <dbReference type="NCBI Taxonomy" id="1974881"/>
    <lineage>
        <taxon>Bacteria</taxon>
        <taxon>Candidatus Shapironibacteriota</taxon>
    </lineage>
</organism>
<dbReference type="SUPFAM" id="SSF50249">
    <property type="entry name" value="Nucleic acid-binding proteins"/>
    <property type="match status" value="1"/>
</dbReference>
<dbReference type="InterPro" id="IPR025249">
    <property type="entry name" value="TF_NusA_KH_1st"/>
</dbReference>
<dbReference type="SUPFAM" id="SSF69705">
    <property type="entry name" value="Transcription factor NusA, N-terminal domain"/>
    <property type="match status" value="1"/>
</dbReference>
<keyword evidence="3 7" id="KW-0889">Transcription antitermination</keyword>
<dbReference type="Pfam" id="PF08529">
    <property type="entry name" value="NusA_N"/>
    <property type="match status" value="1"/>
</dbReference>
<evidence type="ECO:0000259" key="8">
    <source>
        <dbReference type="Pfam" id="PF08529"/>
    </source>
</evidence>
<keyword evidence="2 7" id="KW-0963">Cytoplasm</keyword>
<dbReference type="InterPro" id="IPR015946">
    <property type="entry name" value="KH_dom-like_a/b"/>
</dbReference>
<reference evidence="12" key="1">
    <citation type="submission" date="2017-09" db="EMBL/GenBank/DDBJ databases">
        <title>Depth-based differentiation of microbial function through sediment-hosted aquifers and enrichment of novel symbionts in the deep terrestrial subsurface.</title>
        <authorList>
            <person name="Probst A.J."/>
            <person name="Ladd B."/>
            <person name="Jarett J.K."/>
            <person name="Geller-Mcgrath D.E."/>
            <person name="Sieber C.M.K."/>
            <person name="Emerson J.B."/>
            <person name="Anantharaman K."/>
            <person name="Thomas B.C."/>
            <person name="Malmstrom R."/>
            <person name="Stieglmeier M."/>
            <person name="Klingl A."/>
            <person name="Woyke T."/>
            <person name="Ryan C.M."/>
            <person name="Banfield J.F."/>
        </authorList>
    </citation>
    <scope>NUCLEOTIDE SEQUENCE [LARGE SCALE GENOMIC DNA]</scope>
</reference>
<gene>
    <name evidence="7" type="primary">nusA</name>
    <name evidence="11" type="ORF">COS78_04595</name>
</gene>
<feature type="domain" description="Transcription factor NusA first KH" evidence="9">
    <location>
        <begin position="185"/>
        <end position="262"/>
    </location>
</feature>
<dbReference type="InterPro" id="IPR009019">
    <property type="entry name" value="KH_sf_prok-type"/>
</dbReference>
<keyword evidence="6 7" id="KW-0804">Transcription</keyword>
<keyword evidence="5 7" id="KW-0805">Transcription regulation</keyword>
<dbReference type="SUPFAM" id="SSF54814">
    <property type="entry name" value="Prokaryotic type KH domain (KH-domain type II)"/>
    <property type="match status" value="2"/>
</dbReference>
<comment type="subunit">
    <text evidence="7">Monomer. Binds directly to the core enzyme of the DNA-dependent RNA polymerase and to nascent RNA.</text>
</comment>
<evidence type="ECO:0000313" key="12">
    <source>
        <dbReference type="Proteomes" id="UP000231407"/>
    </source>
</evidence>
<dbReference type="InterPro" id="IPR030842">
    <property type="entry name" value="TF_NusA_bacterial"/>
</dbReference>
<dbReference type="InterPro" id="IPR013735">
    <property type="entry name" value="TF_NusA_N"/>
</dbReference>
<feature type="domain" description="NusA-like second KH" evidence="10">
    <location>
        <begin position="268"/>
        <end position="326"/>
    </location>
</feature>
<evidence type="ECO:0000256" key="3">
    <source>
        <dbReference type="ARBA" id="ARBA00022814"/>
    </source>
</evidence>
<dbReference type="GO" id="GO:0003700">
    <property type="term" value="F:DNA-binding transcription factor activity"/>
    <property type="evidence" value="ECO:0007669"/>
    <property type="project" value="InterPro"/>
</dbReference>
<dbReference type="GO" id="GO:0006353">
    <property type="term" value="P:DNA-templated transcription termination"/>
    <property type="evidence" value="ECO:0007669"/>
    <property type="project" value="UniProtKB-UniRule"/>
</dbReference>
<dbReference type="PANTHER" id="PTHR22648">
    <property type="entry name" value="TRANSCRIPTION TERMINATION FACTOR NUSA"/>
    <property type="match status" value="1"/>
</dbReference>
<evidence type="ECO:0000256" key="6">
    <source>
        <dbReference type="ARBA" id="ARBA00023163"/>
    </source>
</evidence>
<dbReference type="Pfam" id="PF13184">
    <property type="entry name" value="KH_NusA_1st"/>
    <property type="match status" value="1"/>
</dbReference>
<dbReference type="PANTHER" id="PTHR22648:SF0">
    <property type="entry name" value="TRANSCRIPTION TERMINATION_ANTITERMINATION PROTEIN NUSA"/>
    <property type="match status" value="1"/>
</dbReference>
<dbReference type="Gene3D" id="2.40.50.140">
    <property type="entry name" value="Nucleic acid-binding proteins"/>
    <property type="match status" value="1"/>
</dbReference>
<accession>A0A2M7AR41</accession>
<evidence type="ECO:0000259" key="10">
    <source>
        <dbReference type="Pfam" id="PF26594"/>
    </source>
</evidence>
<evidence type="ECO:0000256" key="1">
    <source>
        <dbReference type="ARBA" id="ARBA00022472"/>
    </source>
</evidence>
<dbReference type="Gene3D" id="3.30.1480.10">
    <property type="entry name" value="NusA, N-terminal domain"/>
    <property type="match status" value="1"/>
</dbReference>
<dbReference type="GO" id="GO:0031564">
    <property type="term" value="P:transcription antitermination"/>
    <property type="evidence" value="ECO:0007669"/>
    <property type="project" value="UniProtKB-UniRule"/>
</dbReference>
<dbReference type="FunFam" id="3.30.300.20:FF:000002">
    <property type="entry name" value="Transcription termination/antitermination protein NusA"/>
    <property type="match status" value="1"/>
</dbReference>
<dbReference type="Pfam" id="PF26594">
    <property type="entry name" value="KH_NusA_2nd"/>
    <property type="match status" value="1"/>
</dbReference>
<evidence type="ECO:0000259" key="9">
    <source>
        <dbReference type="Pfam" id="PF13184"/>
    </source>
</evidence>
<protein>
    <recommendedName>
        <fullName evidence="7">Transcription termination/antitermination protein NusA</fullName>
    </recommendedName>
</protein>
<feature type="domain" description="Transcription factor NusA N-terminal" evidence="8">
    <location>
        <begin position="10"/>
        <end position="76"/>
    </location>
</feature>
<evidence type="ECO:0000313" key="11">
    <source>
        <dbReference type="EMBL" id="PIU72885.1"/>
    </source>
</evidence>
<dbReference type="GO" id="GO:0005829">
    <property type="term" value="C:cytosol"/>
    <property type="evidence" value="ECO:0007669"/>
    <property type="project" value="TreeGrafter"/>
</dbReference>
<dbReference type="GO" id="GO:0003723">
    <property type="term" value="F:RNA binding"/>
    <property type="evidence" value="ECO:0007669"/>
    <property type="project" value="UniProtKB-UniRule"/>
</dbReference>
<comment type="caution">
    <text evidence="11">The sequence shown here is derived from an EMBL/GenBank/DDBJ whole genome shotgun (WGS) entry which is preliminary data.</text>
</comment>
<dbReference type="Proteomes" id="UP000231407">
    <property type="component" value="Unassembled WGS sequence"/>
</dbReference>
<name>A0A2M7AR41_9BACT</name>
<dbReference type="InterPro" id="IPR058582">
    <property type="entry name" value="KH_NusA_2nd"/>
</dbReference>
<sequence length="329" mass="35709">MDVKRLPKTEFAAAVAQIAGERNIDVQEILDAIEAGLISAYKRDQKEHGVIIPDEAVFEVEILPDTGSFSIFEIAETGRKNVTPPGFGRIAAVTAKQVIDQGIHEAEKIMVIDEYSRKLGSLVNGFIIKSDPYRLTVGIGKTEGICPKDEQIRNENIPLGTKKLFLLKAIHEDPETGRKDIILSRRDPEFIKQLFIREVPEVGNRSVTVDKIAREAGQRAKVAVSSTQPGVDPVGSCIGQKGSRIQAVLNELPMEEKVDVVAFAKSQSQFISNAMSPAQNVKVVSIKDGLALVEVPESELALAIGSGGENVRLAGLLVELEIKVQAAKI</sequence>
<dbReference type="EMBL" id="PEWA01000065">
    <property type="protein sequence ID" value="PIU72885.1"/>
    <property type="molecule type" value="Genomic_DNA"/>
</dbReference>
<evidence type="ECO:0000256" key="2">
    <source>
        <dbReference type="ARBA" id="ARBA00022490"/>
    </source>
</evidence>
<comment type="subcellular location">
    <subcellularLocation>
        <location evidence="7">Cytoplasm</location>
    </subcellularLocation>
</comment>
<dbReference type="InterPro" id="IPR012340">
    <property type="entry name" value="NA-bd_OB-fold"/>
</dbReference>
<dbReference type="HAMAP" id="MF_00945_B">
    <property type="entry name" value="NusA_B"/>
    <property type="match status" value="1"/>
</dbReference>
<keyword evidence="1 7" id="KW-0806">Transcription termination</keyword>
<dbReference type="AlphaFoldDB" id="A0A2M7AR41"/>